<reference evidence="12 13" key="1">
    <citation type="submission" date="2016-10" db="EMBL/GenBank/DDBJ databases">
        <authorList>
            <person name="de Groot N.N."/>
        </authorList>
    </citation>
    <scope>NUCLEOTIDE SEQUENCE [LARGE SCALE GENOMIC DNA]</scope>
    <source>
        <strain evidence="12 13">DSM 19012</strain>
    </source>
</reference>
<feature type="binding site" evidence="8">
    <location>
        <position position="233"/>
    </location>
    <ligand>
        <name>ATP</name>
        <dbReference type="ChEBI" id="CHEBI:30616"/>
    </ligand>
</feature>
<dbReference type="OrthoDB" id="9799110at2"/>
<name>A0A1I1YI90_9BACT</name>
<comment type="pathway">
    <text evidence="1 10">Amino-acid biosynthesis; L-lysine biosynthesis via DAP pathway; (S)-tetrahydrodipicolinate from L-aspartate: step 1/4.</text>
</comment>
<feature type="domain" description="Aspartate/glutamate/uridylate kinase" evidence="11">
    <location>
        <begin position="2"/>
        <end position="279"/>
    </location>
</feature>
<dbReference type="NCBIfam" id="TIGR00657">
    <property type="entry name" value="asp_kinases"/>
    <property type="match status" value="1"/>
</dbReference>
<dbReference type="EMBL" id="FONA01000008">
    <property type="protein sequence ID" value="SFE19032.1"/>
    <property type="molecule type" value="Genomic_DNA"/>
</dbReference>
<dbReference type="eggNOG" id="COG0527">
    <property type="taxonomic scope" value="Bacteria"/>
</dbReference>
<dbReference type="GO" id="GO:0009089">
    <property type="term" value="P:lysine biosynthetic process via diaminopimelate"/>
    <property type="evidence" value="ECO:0007669"/>
    <property type="project" value="UniProtKB-UniPathway"/>
</dbReference>
<dbReference type="SUPFAM" id="SSF53633">
    <property type="entry name" value="Carbamate kinase-like"/>
    <property type="match status" value="1"/>
</dbReference>
<comment type="pathway">
    <text evidence="10">Amino-acid biosynthesis; L-threonine biosynthesis; L-threonine from L-aspartate: step 1/5.</text>
</comment>
<dbReference type="UniPathway" id="UPA00051">
    <property type="reaction ID" value="UER00462"/>
</dbReference>
<evidence type="ECO:0000313" key="13">
    <source>
        <dbReference type="Proteomes" id="UP000181976"/>
    </source>
</evidence>
<evidence type="ECO:0000256" key="8">
    <source>
        <dbReference type="PIRSR" id="PIRSR000726-1"/>
    </source>
</evidence>
<dbReference type="Pfam" id="PF00696">
    <property type="entry name" value="AA_kinase"/>
    <property type="match status" value="1"/>
</dbReference>
<dbReference type="PANTHER" id="PTHR21499:SF59">
    <property type="entry name" value="ASPARTOKINASE"/>
    <property type="match status" value="1"/>
</dbReference>
<dbReference type="InterPro" id="IPR036393">
    <property type="entry name" value="AceGlu_kinase-like_sf"/>
</dbReference>
<protein>
    <recommendedName>
        <fullName evidence="9">Aspartokinase</fullName>
        <ecNumber evidence="9">2.7.2.4</ecNumber>
    </recommendedName>
</protein>
<dbReference type="InterPro" id="IPR005260">
    <property type="entry name" value="Asp_kin_monofn"/>
</dbReference>
<keyword evidence="5 9" id="KW-0418">Kinase</keyword>
<sequence length="418" mass="47529">MQVSKFGGASVKDANAVRNLVRIVEGLEKPLVVVISAMGKTTNAMEALVESYFSGNDAELKERFRNIIAYHEKIAKDLFGEVDIPELRPFYDCVESLSQRLEQQPSLHFDYEYDQIVSYGELFSTLLVNAYLKYSGIRTQWIDVRQILKTDDLYRNANVDWSLTNKLMAEAFTFEEVDVYVTQGFIGGTISNITTTLGREGSDYTAAIIGHVMDAERVTVWKDVPGVLNADPRIFPNAQKMDTLSYAETIELSYYGAQVIHPKTLKPLQNKQIPLYVKSFLNPDLPGTIIQQEGGNNNMPIYILRKNQVFLTLSPRDFSFITEGNLSEILAVFNEFHVRINLLQTSALNFTACVDNGRELMPLLEKLKEQLVVRYNDNVELLTIRHYTQSIIEEKLKGRTVIDSQITRINARFVIKTL</sequence>
<comment type="pathway">
    <text evidence="10">Amino-acid biosynthesis; L-methionine biosynthesis via de novo pathway; L-homoserine from L-aspartate: step 1/3.</text>
</comment>
<dbReference type="AlphaFoldDB" id="A0A1I1YI90"/>
<organism evidence="12 13">
    <name type="scientific">Thermophagus xiamenensis</name>
    <dbReference type="NCBI Taxonomy" id="385682"/>
    <lineage>
        <taxon>Bacteria</taxon>
        <taxon>Pseudomonadati</taxon>
        <taxon>Bacteroidota</taxon>
        <taxon>Bacteroidia</taxon>
        <taxon>Marinilabiliales</taxon>
        <taxon>Marinilabiliaceae</taxon>
        <taxon>Thermophagus</taxon>
    </lineage>
</organism>
<dbReference type="RefSeq" id="WP_010528330.1">
    <property type="nucleotide sequence ID" value="NZ_AFSL01000082.1"/>
</dbReference>
<evidence type="ECO:0000256" key="7">
    <source>
        <dbReference type="ARBA" id="ARBA00047872"/>
    </source>
</evidence>
<evidence type="ECO:0000256" key="5">
    <source>
        <dbReference type="ARBA" id="ARBA00022777"/>
    </source>
</evidence>
<dbReference type="InterPro" id="IPR042199">
    <property type="entry name" value="AsparK_Bifunc_asparK/hSer_DH"/>
</dbReference>
<dbReference type="InterPro" id="IPR001048">
    <property type="entry name" value="Asp/Glu/Uridylate_kinase"/>
</dbReference>
<evidence type="ECO:0000313" key="12">
    <source>
        <dbReference type="EMBL" id="SFE19032.1"/>
    </source>
</evidence>
<accession>A0A1I1YI90</accession>
<dbReference type="STRING" id="385682.SAMN05444380_1086"/>
<dbReference type="Proteomes" id="UP000181976">
    <property type="component" value="Unassembled WGS sequence"/>
</dbReference>
<keyword evidence="3 9" id="KW-0808">Transferase</keyword>
<dbReference type="Gene3D" id="1.20.120.1320">
    <property type="entry name" value="Aspartokinase, catalytic domain"/>
    <property type="match status" value="1"/>
</dbReference>
<dbReference type="PIRSF" id="PIRSF000726">
    <property type="entry name" value="Asp_kin"/>
    <property type="match status" value="1"/>
</dbReference>
<proteinExistence type="inferred from homology"/>
<evidence type="ECO:0000256" key="1">
    <source>
        <dbReference type="ARBA" id="ARBA00004766"/>
    </source>
</evidence>
<keyword evidence="10" id="KW-0028">Amino-acid biosynthesis</keyword>
<evidence type="ECO:0000256" key="9">
    <source>
        <dbReference type="RuleBase" id="RU003448"/>
    </source>
</evidence>
<dbReference type="GO" id="GO:0005524">
    <property type="term" value="F:ATP binding"/>
    <property type="evidence" value="ECO:0007669"/>
    <property type="project" value="UniProtKB-KW"/>
</dbReference>
<dbReference type="CDD" id="cd04243">
    <property type="entry name" value="AAK_AK-HSDH-like"/>
    <property type="match status" value="1"/>
</dbReference>
<dbReference type="GO" id="GO:0005829">
    <property type="term" value="C:cytosol"/>
    <property type="evidence" value="ECO:0007669"/>
    <property type="project" value="TreeGrafter"/>
</dbReference>
<keyword evidence="4 8" id="KW-0547">Nucleotide-binding</keyword>
<keyword evidence="6 8" id="KW-0067">ATP-binding</keyword>
<dbReference type="EC" id="2.7.2.4" evidence="9"/>
<dbReference type="GO" id="GO:0004072">
    <property type="term" value="F:aspartate kinase activity"/>
    <property type="evidence" value="ECO:0007669"/>
    <property type="project" value="UniProtKB-EC"/>
</dbReference>
<dbReference type="GO" id="GO:0009090">
    <property type="term" value="P:homoserine biosynthetic process"/>
    <property type="evidence" value="ECO:0007669"/>
    <property type="project" value="TreeGrafter"/>
</dbReference>
<dbReference type="PANTHER" id="PTHR21499">
    <property type="entry name" value="ASPARTATE KINASE"/>
    <property type="match status" value="1"/>
</dbReference>
<evidence type="ECO:0000256" key="2">
    <source>
        <dbReference type="ARBA" id="ARBA00010122"/>
    </source>
</evidence>
<keyword evidence="13" id="KW-1185">Reference proteome</keyword>
<evidence type="ECO:0000256" key="3">
    <source>
        <dbReference type="ARBA" id="ARBA00022679"/>
    </source>
</evidence>
<dbReference type="GO" id="GO:0009088">
    <property type="term" value="P:threonine biosynthetic process"/>
    <property type="evidence" value="ECO:0007669"/>
    <property type="project" value="UniProtKB-UniPathway"/>
</dbReference>
<comment type="catalytic activity">
    <reaction evidence="7 9">
        <text>L-aspartate + ATP = 4-phospho-L-aspartate + ADP</text>
        <dbReference type="Rhea" id="RHEA:23776"/>
        <dbReference type="ChEBI" id="CHEBI:29991"/>
        <dbReference type="ChEBI" id="CHEBI:30616"/>
        <dbReference type="ChEBI" id="CHEBI:57535"/>
        <dbReference type="ChEBI" id="CHEBI:456216"/>
        <dbReference type="EC" id="2.7.2.4"/>
    </reaction>
</comment>
<dbReference type="Gene3D" id="3.40.1160.10">
    <property type="entry name" value="Acetylglutamate kinase-like"/>
    <property type="match status" value="1"/>
</dbReference>
<dbReference type="InParanoid" id="A0A1I1YI90"/>
<dbReference type="UniPathway" id="UPA00050">
    <property type="reaction ID" value="UER00461"/>
</dbReference>
<comment type="similarity">
    <text evidence="2 9">Belongs to the aspartokinase family.</text>
</comment>
<evidence type="ECO:0000256" key="10">
    <source>
        <dbReference type="RuleBase" id="RU004249"/>
    </source>
</evidence>
<evidence type="ECO:0000256" key="4">
    <source>
        <dbReference type="ARBA" id="ARBA00022741"/>
    </source>
</evidence>
<gene>
    <name evidence="12" type="ORF">SAMN05444380_1086</name>
</gene>
<dbReference type="InterPro" id="IPR001341">
    <property type="entry name" value="Asp_kinase"/>
</dbReference>
<evidence type="ECO:0000256" key="6">
    <source>
        <dbReference type="ARBA" id="ARBA00022840"/>
    </source>
</evidence>
<evidence type="ECO:0000259" key="11">
    <source>
        <dbReference type="Pfam" id="PF00696"/>
    </source>
</evidence>
<dbReference type="UniPathway" id="UPA00034">
    <property type="reaction ID" value="UER00015"/>
</dbReference>